<dbReference type="AlphaFoldDB" id="A0AAN6PX89"/>
<evidence type="ECO:0000313" key="2">
    <source>
        <dbReference type="EMBL" id="KAK4097760.1"/>
    </source>
</evidence>
<protein>
    <submittedName>
        <fullName evidence="2">Uncharacterized protein</fullName>
    </submittedName>
</protein>
<comment type="caution">
    <text evidence="2">The sequence shown here is derived from an EMBL/GenBank/DDBJ whole genome shotgun (WGS) entry which is preliminary data.</text>
</comment>
<reference evidence="2" key="1">
    <citation type="journal article" date="2023" name="Mol. Phylogenet. Evol.">
        <title>Genome-scale phylogeny and comparative genomics of the fungal order Sordariales.</title>
        <authorList>
            <person name="Hensen N."/>
            <person name="Bonometti L."/>
            <person name="Westerberg I."/>
            <person name="Brannstrom I.O."/>
            <person name="Guillou S."/>
            <person name="Cros-Aarteil S."/>
            <person name="Calhoun S."/>
            <person name="Haridas S."/>
            <person name="Kuo A."/>
            <person name="Mondo S."/>
            <person name="Pangilinan J."/>
            <person name="Riley R."/>
            <person name="LaButti K."/>
            <person name="Andreopoulos B."/>
            <person name="Lipzen A."/>
            <person name="Chen C."/>
            <person name="Yan M."/>
            <person name="Daum C."/>
            <person name="Ng V."/>
            <person name="Clum A."/>
            <person name="Steindorff A."/>
            <person name="Ohm R.A."/>
            <person name="Martin F."/>
            <person name="Silar P."/>
            <person name="Natvig D.O."/>
            <person name="Lalanne C."/>
            <person name="Gautier V."/>
            <person name="Ament-Velasquez S.L."/>
            <person name="Kruys A."/>
            <person name="Hutchinson M.I."/>
            <person name="Powell A.J."/>
            <person name="Barry K."/>
            <person name="Miller A.N."/>
            <person name="Grigoriev I.V."/>
            <person name="Debuchy R."/>
            <person name="Gladieux P."/>
            <person name="Hiltunen Thoren M."/>
            <person name="Johannesson H."/>
        </authorList>
    </citation>
    <scope>NUCLEOTIDE SEQUENCE</scope>
    <source>
        <strain evidence="2">CBS 757.83</strain>
    </source>
</reference>
<gene>
    <name evidence="2" type="ORF">N658DRAFT_260594</name>
</gene>
<dbReference type="Proteomes" id="UP001305647">
    <property type="component" value="Unassembled WGS sequence"/>
</dbReference>
<name>A0AAN6PX89_9PEZI</name>
<organism evidence="2 3">
    <name type="scientific">Parathielavia hyrcaniae</name>
    <dbReference type="NCBI Taxonomy" id="113614"/>
    <lineage>
        <taxon>Eukaryota</taxon>
        <taxon>Fungi</taxon>
        <taxon>Dikarya</taxon>
        <taxon>Ascomycota</taxon>
        <taxon>Pezizomycotina</taxon>
        <taxon>Sordariomycetes</taxon>
        <taxon>Sordariomycetidae</taxon>
        <taxon>Sordariales</taxon>
        <taxon>Chaetomiaceae</taxon>
        <taxon>Parathielavia</taxon>
    </lineage>
</organism>
<evidence type="ECO:0000313" key="3">
    <source>
        <dbReference type="Proteomes" id="UP001305647"/>
    </source>
</evidence>
<feature type="compositionally biased region" description="Low complexity" evidence="1">
    <location>
        <begin position="53"/>
        <end position="65"/>
    </location>
</feature>
<keyword evidence="3" id="KW-1185">Reference proteome</keyword>
<accession>A0AAN6PX89</accession>
<sequence>MGEADESYVISVPRPFRLSASGRNKIHPSIHLERRIRGPPRRGTAERDRRATGSRSARASRLQRQGGRGTRQRTTRWSFSRRGRDCLGPRSPSYKQVSRRRGAGSLTHRGPCFPDVEPHPRVPAGTAQSP</sequence>
<reference evidence="2" key="2">
    <citation type="submission" date="2023-05" db="EMBL/GenBank/DDBJ databases">
        <authorList>
            <consortium name="Lawrence Berkeley National Laboratory"/>
            <person name="Steindorff A."/>
            <person name="Hensen N."/>
            <person name="Bonometti L."/>
            <person name="Westerberg I."/>
            <person name="Brannstrom I.O."/>
            <person name="Guillou S."/>
            <person name="Cros-Aarteil S."/>
            <person name="Calhoun S."/>
            <person name="Haridas S."/>
            <person name="Kuo A."/>
            <person name="Mondo S."/>
            <person name="Pangilinan J."/>
            <person name="Riley R."/>
            <person name="Labutti K."/>
            <person name="Andreopoulos B."/>
            <person name="Lipzen A."/>
            <person name="Chen C."/>
            <person name="Yanf M."/>
            <person name="Daum C."/>
            <person name="Ng V."/>
            <person name="Clum A."/>
            <person name="Ohm R."/>
            <person name="Martin F."/>
            <person name="Silar P."/>
            <person name="Natvig D."/>
            <person name="Lalanne C."/>
            <person name="Gautier V."/>
            <person name="Ament-Velasquez S.L."/>
            <person name="Kruys A."/>
            <person name="Hutchinson M.I."/>
            <person name="Powell A.J."/>
            <person name="Barry K."/>
            <person name="Miller A.N."/>
            <person name="Grigoriev I.V."/>
            <person name="Debuchy R."/>
            <person name="Gladieux P."/>
            <person name="Thoren M.H."/>
            <person name="Johannesson H."/>
        </authorList>
    </citation>
    <scope>NUCLEOTIDE SEQUENCE</scope>
    <source>
        <strain evidence="2">CBS 757.83</strain>
    </source>
</reference>
<proteinExistence type="predicted"/>
<feature type="region of interest" description="Disordered" evidence="1">
    <location>
        <begin position="1"/>
        <end position="130"/>
    </location>
</feature>
<dbReference type="EMBL" id="MU863668">
    <property type="protein sequence ID" value="KAK4097760.1"/>
    <property type="molecule type" value="Genomic_DNA"/>
</dbReference>
<evidence type="ECO:0000256" key="1">
    <source>
        <dbReference type="SAM" id="MobiDB-lite"/>
    </source>
</evidence>